<dbReference type="PROSITE" id="PS50110">
    <property type="entry name" value="RESPONSE_REGULATORY"/>
    <property type="match status" value="1"/>
</dbReference>
<dbReference type="RefSeq" id="WP_131449315.1">
    <property type="nucleotide sequence ID" value="NZ_SJZI01000042.1"/>
</dbReference>
<dbReference type="InterPro" id="IPR052893">
    <property type="entry name" value="TCS_response_regulator"/>
</dbReference>
<protein>
    <submittedName>
        <fullName evidence="3">Response regulator</fullName>
    </submittedName>
</protein>
<dbReference type="PANTHER" id="PTHR44520:SF2">
    <property type="entry name" value="RESPONSE REGULATOR RCP1"/>
    <property type="match status" value="1"/>
</dbReference>
<accession>A0A4R1BBH6</accession>
<dbReference type="Gene3D" id="3.40.50.2300">
    <property type="match status" value="1"/>
</dbReference>
<dbReference type="AlphaFoldDB" id="A0A4R1BBH6"/>
<name>A0A4R1BBH6_9BACT</name>
<feature type="domain" description="Response regulatory" evidence="2">
    <location>
        <begin position="9"/>
        <end position="131"/>
    </location>
</feature>
<evidence type="ECO:0000259" key="2">
    <source>
        <dbReference type="PROSITE" id="PS50110"/>
    </source>
</evidence>
<keyword evidence="1" id="KW-0597">Phosphoprotein</keyword>
<proteinExistence type="predicted"/>
<organism evidence="3 4">
    <name type="scientific">Flaviaesturariibacter flavus</name>
    <dbReference type="NCBI Taxonomy" id="2502780"/>
    <lineage>
        <taxon>Bacteria</taxon>
        <taxon>Pseudomonadati</taxon>
        <taxon>Bacteroidota</taxon>
        <taxon>Chitinophagia</taxon>
        <taxon>Chitinophagales</taxon>
        <taxon>Chitinophagaceae</taxon>
        <taxon>Flaviaestuariibacter</taxon>
    </lineage>
</organism>
<evidence type="ECO:0000256" key="1">
    <source>
        <dbReference type="PROSITE-ProRule" id="PRU00169"/>
    </source>
</evidence>
<feature type="modified residue" description="4-aspartylphosphate" evidence="1">
    <location>
        <position position="65"/>
    </location>
</feature>
<gene>
    <name evidence="3" type="ORF">EPD60_10015</name>
</gene>
<keyword evidence="4" id="KW-1185">Reference proteome</keyword>
<dbReference type="Proteomes" id="UP000295334">
    <property type="component" value="Unassembled WGS sequence"/>
</dbReference>
<dbReference type="InterPro" id="IPR011006">
    <property type="entry name" value="CheY-like_superfamily"/>
</dbReference>
<dbReference type="GO" id="GO:0000160">
    <property type="term" value="P:phosphorelay signal transduction system"/>
    <property type="evidence" value="ECO:0007669"/>
    <property type="project" value="InterPro"/>
</dbReference>
<dbReference type="SUPFAM" id="SSF52172">
    <property type="entry name" value="CheY-like"/>
    <property type="match status" value="1"/>
</dbReference>
<dbReference type="SMART" id="SM00448">
    <property type="entry name" value="REC"/>
    <property type="match status" value="1"/>
</dbReference>
<dbReference type="InterPro" id="IPR001789">
    <property type="entry name" value="Sig_transdc_resp-reg_receiver"/>
</dbReference>
<dbReference type="EMBL" id="SJZI01000042">
    <property type="protein sequence ID" value="TCJ14324.1"/>
    <property type="molecule type" value="Genomic_DNA"/>
</dbReference>
<dbReference type="OrthoDB" id="672414at2"/>
<reference evidence="3 4" key="1">
    <citation type="submission" date="2019-03" db="EMBL/GenBank/DDBJ databases">
        <authorList>
            <person name="Kim M.K.M."/>
        </authorList>
    </citation>
    <scope>NUCLEOTIDE SEQUENCE [LARGE SCALE GENOMIC DNA]</scope>
    <source>
        <strain evidence="3 4">17J68-12</strain>
    </source>
</reference>
<sequence>MKNDLHQHTIVYMDDDQDDLQLLREAMDRFDGDYQLLDAADGIEGLELLQRLKAGHELPCLIVLDINMPRMDGRRTFQQIRKDPALAHIPIVIFSTSNSELDKLFFRGKNVEYITKPVHFNSLVEVAERMLQTCHEAKVQVHR</sequence>
<dbReference type="PANTHER" id="PTHR44520">
    <property type="entry name" value="RESPONSE REGULATOR RCP1-RELATED"/>
    <property type="match status" value="1"/>
</dbReference>
<comment type="caution">
    <text evidence="3">The sequence shown here is derived from an EMBL/GenBank/DDBJ whole genome shotgun (WGS) entry which is preliminary data.</text>
</comment>
<evidence type="ECO:0000313" key="3">
    <source>
        <dbReference type="EMBL" id="TCJ14324.1"/>
    </source>
</evidence>
<evidence type="ECO:0000313" key="4">
    <source>
        <dbReference type="Proteomes" id="UP000295334"/>
    </source>
</evidence>
<dbReference type="Pfam" id="PF00072">
    <property type="entry name" value="Response_reg"/>
    <property type="match status" value="1"/>
</dbReference>